<dbReference type="InterPro" id="IPR009078">
    <property type="entry name" value="Ferritin-like_SF"/>
</dbReference>
<dbReference type="PROSITE" id="PS00819">
    <property type="entry name" value="DPS_2"/>
    <property type="match status" value="1"/>
</dbReference>
<dbReference type="SUPFAM" id="SSF47240">
    <property type="entry name" value="Ferritin-like"/>
    <property type="match status" value="1"/>
</dbReference>
<accession>E7AAH9</accession>
<dbReference type="EMBL" id="FQ670179">
    <property type="protein sequence ID" value="CBY82701.1"/>
    <property type="molecule type" value="Genomic_DNA"/>
</dbReference>
<dbReference type="CDD" id="cd01043">
    <property type="entry name" value="DPS"/>
    <property type="match status" value="1"/>
</dbReference>
<dbReference type="RefSeq" id="WP_013469070.1">
    <property type="nucleotide sequence ID" value="NC_014810.2"/>
</dbReference>
<evidence type="ECO:0000313" key="6">
    <source>
        <dbReference type="Proteomes" id="UP000007934"/>
    </source>
</evidence>
<protein>
    <submittedName>
        <fullName evidence="5">Neutrophil activating protein (NapA)/homolog of H. pylori NapA</fullName>
    </submittedName>
</protein>
<comment type="subcellular location">
    <subcellularLocation>
        <location evidence="1">Cytoplasm</location>
    </subcellularLocation>
</comment>
<dbReference type="AlphaFoldDB" id="E7AAH9"/>
<dbReference type="PANTHER" id="PTHR42932">
    <property type="entry name" value="GENERAL STRESS PROTEIN 20U"/>
    <property type="match status" value="1"/>
</dbReference>
<dbReference type="PANTHER" id="PTHR42932:SF1">
    <property type="entry name" value="GENERAL STRESS PROTEIN 20U"/>
    <property type="match status" value="1"/>
</dbReference>
<evidence type="ECO:0000256" key="2">
    <source>
        <dbReference type="ARBA" id="ARBA00009497"/>
    </source>
</evidence>
<dbReference type="PIRSF" id="PIRSF005900">
    <property type="entry name" value="Dps"/>
    <property type="match status" value="1"/>
</dbReference>
<reference evidence="5 6" key="1">
    <citation type="journal article" date="2011" name="Genome Biol. Evol.">
        <title>Comparative whole genome sequence analysis of the carcinogenic bacterial model pathogen Helicobacter felis.</title>
        <authorList>
            <person name="Arnold I.C."/>
            <person name="Zigova Z."/>
            <person name="Holden M."/>
            <person name="Lawley T.D."/>
            <person name="Rad R."/>
            <person name="Dougan G."/>
            <person name="Falkow S."/>
            <person name="Bentley S.D."/>
            <person name="Muller A."/>
        </authorList>
    </citation>
    <scope>NUCLEOTIDE SEQUENCE [LARGE SCALE GENOMIC DNA]</scope>
    <source>
        <strain evidence="6">ATCC 49179 / CCUG 28539 / NCTC 12436 / CS1</strain>
    </source>
</reference>
<comment type="similarity">
    <text evidence="2 3">Belongs to the Dps family.</text>
</comment>
<organism evidence="5 6">
    <name type="scientific">Helicobacter felis (strain ATCC 49179 / CCUG 28539 / NCTC 12436 / CS1)</name>
    <dbReference type="NCBI Taxonomy" id="936155"/>
    <lineage>
        <taxon>Bacteria</taxon>
        <taxon>Pseudomonadati</taxon>
        <taxon>Campylobacterota</taxon>
        <taxon>Epsilonproteobacteria</taxon>
        <taxon>Campylobacterales</taxon>
        <taxon>Helicobacteraceae</taxon>
        <taxon>Helicobacter</taxon>
    </lineage>
</organism>
<evidence type="ECO:0000259" key="4">
    <source>
        <dbReference type="Pfam" id="PF00210"/>
    </source>
</evidence>
<dbReference type="STRING" id="936155.HFELIS_06170"/>
<dbReference type="InterPro" id="IPR002177">
    <property type="entry name" value="DPS_DNA-bd"/>
</dbReference>
<dbReference type="GO" id="GO:0008199">
    <property type="term" value="F:ferric iron binding"/>
    <property type="evidence" value="ECO:0007669"/>
    <property type="project" value="InterPro"/>
</dbReference>
<sequence length="146" mass="16674">MKTKVVELLKQLQADSLVLFVKLHNFHWNVKGHDFHVVHKFTQAVYEEFAEKFDDLAERVAQLGGTPVVTMTEALKLAHVKEESKHTFHSKEVFEAILKDYEHLEKHFGQLSKVADEAGDKVTASYADEELAKLQKALWMLKASLA</sequence>
<dbReference type="GO" id="GO:0005737">
    <property type="term" value="C:cytoplasm"/>
    <property type="evidence" value="ECO:0007669"/>
    <property type="project" value="UniProtKB-SubCell"/>
</dbReference>
<dbReference type="PRINTS" id="PR01346">
    <property type="entry name" value="HELNAPAPROT"/>
</dbReference>
<dbReference type="Pfam" id="PF00210">
    <property type="entry name" value="Ferritin"/>
    <property type="match status" value="1"/>
</dbReference>
<dbReference type="InterPro" id="IPR023188">
    <property type="entry name" value="DPS_DNA-bd_CS"/>
</dbReference>
<proteinExistence type="inferred from homology"/>
<dbReference type="Gene3D" id="1.20.1260.10">
    <property type="match status" value="1"/>
</dbReference>
<dbReference type="InterPro" id="IPR012347">
    <property type="entry name" value="Ferritin-like"/>
</dbReference>
<name>E7AAH9_HELFC</name>
<gene>
    <name evidence="5" type="ordered locus">Hfelis_06170</name>
</gene>
<dbReference type="HOGENOM" id="CLU_098183_2_2_7"/>
<dbReference type="GO" id="GO:0016722">
    <property type="term" value="F:oxidoreductase activity, acting on metal ions"/>
    <property type="evidence" value="ECO:0007669"/>
    <property type="project" value="InterPro"/>
</dbReference>
<evidence type="ECO:0000313" key="5">
    <source>
        <dbReference type="EMBL" id="CBY82701.1"/>
    </source>
</evidence>
<evidence type="ECO:0000256" key="3">
    <source>
        <dbReference type="RuleBase" id="RU003875"/>
    </source>
</evidence>
<dbReference type="KEGG" id="hfe:HFELIS_06170"/>
<feature type="domain" description="Ferritin/DPS" evidence="4">
    <location>
        <begin position="7"/>
        <end position="145"/>
    </location>
</feature>
<dbReference type="GeneID" id="36133392"/>
<dbReference type="Proteomes" id="UP000007934">
    <property type="component" value="Chromosome"/>
</dbReference>
<dbReference type="eggNOG" id="COG0783">
    <property type="taxonomic scope" value="Bacteria"/>
</dbReference>
<dbReference type="OrthoDB" id="9797687at2"/>
<dbReference type="InterPro" id="IPR008331">
    <property type="entry name" value="Ferritin_DPS_dom"/>
</dbReference>
<keyword evidence="6" id="KW-1185">Reference proteome</keyword>
<evidence type="ECO:0000256" key="1">
    <source>
        <dbReference type="ARBA" id="ARBA00004496"/>
    </source>
</evidence>